<dbReference type="InterPro" id="IPR004374">
    <property type="entry name" value="PrfB"/>
</dbReference>
<dbReference type="Pfam" id="PF03462">
    <property type="entry name" value="PCRF"/>
    <property type="match status" value="1"/>
</dbReference>
<accession>Q7WZQ7</accession>
<reference evidence="6" key="1">
    <citation type="journal article" date="2004" name="Curr. Microbiol.">
        <title>Sequence analysis of DNA fragments from the genome of the primary endosymbiont of the whitefly Bemisia tabaci.</title>
        <authorList>
            <person name="Baumann L."/>
            <person name="Thao M.L."/>
            <person name="Funk C.J."/>
            <person name="Falk B.W."/>
            <person name="Ng J.C."/>
            <person name="Baumann P."/>
        </authorList>
    </citation>
    <scope>NUCLEOTIDE SEQUENCE</scope>
</reference>
<name>Q7WZQ7_9GAMM</name>
<dbReference type="NCBIfam" id="TIGR00020">
    <property type="entry name" value="prfB"/>
    <property type="match status" value="1"/>
</dbReference>
<dbReference type="SMART" id="SM00937">
    <property type="entry name" value="PCRF"/>
    <property type="match status" value="1"/>
</dbReference>
<dbReference type="GO" id="GO:0005737">
    <property type="term" value="C:cytoplasm"/>
    <property type="evidence" value="ECO:0007669"/>
    <property type="project" value="InterPro"/>
</dbReference>
<dbReference type="PANTHER" id="PTHR43116:SF3">
    <property type="entry name" value="CLASS I PEPTIDE CHAIN RELEASE FACTOR"/>
    <property type="match status" value="1"/>
</dbReference>
<dbReference type="PANTHER" id="PTHR43116">
    <property type="entry name" value="PEPTIDE CHAIN RELEASE FACTOR 2"/>
    <property type="match status" value="1"/>
</dbReference>
<dbReference type="InterPro" id="IPR045853">
    <property type="entry name" value="Pep_chain_release_fac_I_sf"/>
</dbReference>
<dbReference type="InterPro" id="IPR000352">
    <property type="entry name" value="Pep_chain_release_fac_I"/>
</dbReference>
<feature type="domain" description="Prokaryotic-type class I peptide chain release factors" evidence="5">
    <location>
        <begin position="177"/>
        <end position="193"/>
    </location>
</feature>
<keyword evidence="3" id="KW-0648">Protein biosynthesis</keyword>
<gene>
    <name evidence="6" type="primary">prfB</name>
</gene>
<dbReference type="SUPFAM" id="SSF75620">
    <property type="entry name" value="Release factor"/>
    <property type="match status" value="1"/>
</dbReference>
<dbReference type="AlphaFoldDB" id="Q7WZQ7"/>
<protein>
    <recommendedName>
        <fullName evidence="4">Peptide chain release factor 2</fullName>
    </recommendedName>
</protein>
<evidence type="ECO:0000256" key="4">
    <source>
        <dbReference type="NCBIfam" id="TIGR00020"/>
    </source>
</evidence>
<proteinExistence type="inferred from homology"/>
<evidence type="ECO:0000259" key="5">
    <source>
        <dbReference type="PROSITE" id="PS00745"/>
    </source>
</evidence>
<evidence type="ECO:0000256" key="1">
    <source>
        <dbReference type="ARBA" id="ARBA00010835"/>
    </source>
</evidence>
<dbReference type="Pfam" id="PF00472">
    <property type="entry name" value="RF-1"/>
    <property type="match status" value="1"/>
</dbReference>
<dbReference type="PROSITE" id="PS00745">
    <property type="entry name" value="RF_PROK_I"/>
    <property type="match status" value="1"/>
</dbReference>
<organism evidence="6">
    <name type="scientific">Candidatus Portiera aleyrodidarum</name>
    <name type="common">primary endosymbiont of Bemisia tabaci</name>
    <dbReference type="NCBI Taxonomy" id="91844"/>
    <lineage>
        <taxon>Bacteria</taxon>
        <taxon>Pseudomonadati</taxon>
        <taxon>Pseudomonadota</taxon>
        <taxon>Gammaproteobacteria</taxon>
        <taxon>Candidatus Johnevansiales</taxon>
        <taxon>Candidatus Johnevansiaceae</taxon>
        <taxon>Candidatus Portiera</taxon>
    </lineage>
</organism>
<evidence type="ECO:0000256" key="2">
    <source>
        <dbReference type="ARBA" id="ARBA00022481"/>
    </source>
</evidence>
<evidence type="ECO:0000256" key="3">
    <source>
        <dbReference type="ARBA" id="ARBA00022917"/>
    </source>
</evidence>
<dbReference type="FunFam" id="3.30.160.20:FF:000004">
    <property type="entry name" value="Peptide chain release factor 1"/>
    <property type="match status" value="1"/>
</dbReference>
<dbReference type="Gene3D" id="3.30.70.1660">
    <property type="match status" value="1"/>
</dbReference>
<keyword evidence="2" id="KW-0488">Methylation</keyword>
<dbReference type="Gene3D" id="3.30.160.20">
    <property type="match status" value="1"/>
</dbReference>
<dbReference type="EMBL" id="AY268081">
    <property type="protein sequence ID" value="AAP81246.1"/>
    <property type="molecule type" value="Genomic_DNA"/>
</dbReference>
<dbReference type="GO" id="GO:0016149">
    <property type="term" value="F:translation release factor activity, codon specific"/>
    <property type="evidence" value="ECO:0007669"/>
    <property type="project" value="InterPro"/>
</dbReference>
<comment type="similarity">
    <text evidence="1">Belongs to the prokaryotic/mitochondrial release factor family.</text>
</comment>
<evidence type="ECO:0000313" key="6">
    <source>
        <dbReference type="EMBL" id="AAP81246.1"/>
    </source>
</evidence>
<dbReference type="InterPro" id="IPR005139">
    <property type="entry name" value="PCRF"/>
</dbReference>
<sequence length="297" mass="33840">MKTVENGIYNNAELLHLAITELDSKPLSFIKQDINFFEKELAKLDAVRLFSGDFDKNNAYVEIKAGSGGVESQDWANMLLRMYSRWAVTHDFKTETVNLNIGDLLGVKSATLHIKGDYAFGWMRTEKGIHRLVRKSPFDSSKRRHTSFTSVFVYPEITMKVHNIKINTNELRIDTYRSSGAGGQHVNTTDSAVRITHLPTKIVVECQSERSQHSNKERALTLLKTKLYDFDKKKGEVERINIEKKKAGICWGNQIRSYVLDAQRIKDLRTGVKNNNCEKVLNGELDLFIEASIKQGL</sequence>